<dbReference type="InterPro" id="IPR051201">
    <property type="entry name" value="Chloro_Bact_Ser_Proteases"/>
</dbReference>
<proteinExistence type="inferred from homology"/>
<dbReference type="Gene3D" id="2.30.42.10">
    <property type="match status" value="1"/>
</dbReference>
<dbReference type="PANTHER" id="PTHR43343:SF3">
    <property type="entry name" value="PROTEASE DO-LIKE 8, CHLOROPLASTIC"/>
    <property type="match status" value="1"/>
</dbReference>
<dbReference type="InterPro" id="IPR001940">
    <property type="entry name" value="Peptidase_S1C"/>
</dbReference>
<dbReference type="AlphaFoldDB" id="A0A9D1I8Y9"/>
<reference evidence="7" key="2">
    <citation type="journal article" date="2021" name="PeerJ">
        <title>Extensive microbial diversity within the chicken gut microbiome revealed by metagenomics and culture.</title>
        <authorList>
            <person name="Gilroy R."/>
            <person name="Ravi A."/>
            <person name="Getino M."/>
            <person name="Pursley I."/>
            <person name="Horton D.L."/>
            <person name="Alikhan N.F."/>
            <person name="Baker D."/>
            <person name="Gharbi K."/>
            <person name="Hall N."/>
            <person name="Watson M."/>
            <person name="Adriaenssens E.M."/>
            <person name="Foster-Nyarko E."/>
            <person name="Jarju S."/>
            <person name="Secka A."/>
            <person name="Antonio M."/>
            <person name="Oren A."/>
            <person name="Chaudhuri R.R."/>
            <person name="La Ragione R."/>
            <person name="Hildebrand F."/>
            <person name="Pallen M.J."/>
        </authorList>
    </citation>
    <scope>NUCLEOTIDE SEQUENCE</scope>
    <source>
        <strain evidence="7">CHK195-4489</strain>
    </source>
</reference>
<protein>
    <submittedName>
        <fullName evidence="7">Trypsin-like peptidase domain-containing protein</fullName>
    </submittedName>
</protein>
<gene>
    <name evidence="7" type="ORF">IAD50_02485</name>
</gene>
<name>A0A9D1I8Y9_9CLOT</name>
<evidence type="ECO:0000256" key="4">
    <source>
        <dbReference type="SAM" id="MobiDB-lite"/>
    </source>
</evidence>
<evidence type="ECO:0000256" key="3">
    <source>
        <dbReference type="ARBA" id="ARBA00022801"/>
    </source>
</evidence>
<keyword evidence="5" id="KW-0472">Membrane</keyword>
<dbReference type="PANTHER" id="PTHR43343">
    <property type="entry name" value="PEPTIDASE S12"/>
    <property type="match status" value="1"/>
</dbReference>
<keyword evidence="3" id="KW-0378">Hydrolase</keyword>
<organism evidence="7 8">
    <name type="scientific">Candidatus Egerieisoma faecipullorum</name>
    <dbReference type="NCBI Taxonomy" id="2840963"/>
    <lineage>
        <taxon>Bacteria</taxon>
        <taxon>Bacillati</taxon>
        <taxon>Bacillota</taxon>
        <taxon>Clostridia</taxon>
        <taxon>Eubacteriales</taxon>
        <taxon>Clostridiaceae</taxon>
        <taxon>Clostridiaceae incertae sedis</taxon>
        <taxon>Candidatus Egerieisoma</taxon>
    </lineage>
</organism>
<dbReference type="InterPro" id="IPR043504">
    <property type="entry name" value="Peptidase_S1_PA_chymotrypsin"/>
</dbReference>
<comment type="similarity">
    <text evidence="1">Belongs to the peptidase S1C family.</text>
</comment>
<dbReference type="InterPro" id="IPR009003">
    <property type="entry name" value="Peptidase_S1_PA"/>
</dbReference>
<dbReference type="SUPFAM" id="SSF50494">
    <property type="entry name" value="Trypsin-like serine proteases"/>
    <property type="match status" value="1"/>
</dbReference>
<dbReference type="SUPFAM" id="SSF50156">
    <property type="entry name" value="PDZ domain-like"/>
    <property type="match status" value="1"/>
</dbReference>
<dbReference type="EMBL" id="DVMM01000051">
    <property type="protein sequence ID" value="HIU29145.1"/>
    <property type="molecule type" value="Genomic_DNA"/>
</dbReference>
<dbReference type="PRINTS" id="PR00834">
    <property type="entry name" value="PROTEASES2C"/>
</dbReference>
<evidence type="ECO:0000256" key="5">
    <source>
        <dbReference type="SAM" id="Phobius"/>
    </source>
</evidence>
<evidence type="ECO:0000259" key="6">
    <source>
        <dbReference type="PROSITE" id="PS50106"/>
    </source>
</evidence>
<dbReference type="Pfam" id="PF13365">
    <property type="entry name" value="Trypsin_2"/>
    <property type="match status" value="1"/>
</dbReference>
<evidence type="ECO:0000313" key="7">
    <source>
        <dbReference type="EMBL" id="HIU29145.1"/>
    </source>
</evidence>
<dbReference type="Proteomes" id="UP000824089">
    <property type="component" value="Unassembled WGS sequence"/>
</dbReference>
<evidence type="ECO:0000313" key="8">
    <source>
        <dbReference type="Proteomes" id="UP000824089"/>
    </source>
</evidence>
<dbReference type="PROSITE" id="PS50106">
    <property type="entry name" value="PDZ"/>
    <property type="match status" value="1"/>
</dbReference>
<dbReference type="Gene3D" id="2.40.10.10">
    <property type="entry name" value="Trypsin-like serine proteases"/>
    <property type="match status" value="2"/>
</dbReference>
<dbReference type="GO" id="GO:0006508">
    <property type="term" value="P:proteolysis"/>
    <property type="evidence" value="ECO:0007669"/>
    <property type="project" value="UniProtKB-KW"/>
</dbReference>
<feature type="domain" description="PDZ" evidence="6">
    <location>
        <begin position="341"/>
        <end position="408"/>
    </location>
</feature>
<feature type="region of interest" description="Disordered" evidence="4">
    <location>
        <begin position="88"/>
        <end position="118"/>
    </location>
</feature>
<dbReference type="Pfam" id="PF13180">
    <property type="entry name" value="PDZ_2"/>
    <property type="match status" value="1"/>
</dbReference>
<feature type="compositionally biased region" description="Polar residues" evidence="4">
    <location>
        <begin position="97"/>
        <end position="118"/>
    </location>
</feature>
<dbReference type="SMART" id="SM00228">
    <property type="entry name" value="PDZ"/>
    <property type="match status" value="1"/>
</dbReference>
<dbReference type="GO" id="GO:0004252">
    <property type="term" value="F:serine-type endopeptidase activity"/>
    <property type="evidence" value="ECO:0007669"/>
    <property type="project" value="InterPro"/>
</dbReference>
<evidence type="ECO:0000256" key="1">
    <source>
        <dbReference type="ARBA" id="ARBA00010541"/>
    </source>
</evidence>
<dbReference type="InterPro" id="IPR036034">
    <property type="entry name" value="PDZ_sf"/>
</dbReference>
<feature type="compositionally biased region" description="Low complexity" evidence="4">
    <location>
        <begin position="10"/>
        <end position="20"/>
    </location>
</feature>
<evidence type="ECO:0000256" key="2">
    <source>
        <dbReference type="ARBA" id="ARBA00022670"/>
    </source>
</evidence>
<reference evidence="7" key="1">
    <citation type="submission" date="2020-10" db="EMBL/GenBank/DDBJ databases">
        <authorList>
            <person name="Gilroy R."/>
        </authorList>
    </citation>
    <scope>NUCLEOTIDE SEQUENCE</scope>
    <source>
        <strain evidence="7">CHK195-4489</strain>
    </source>
</reference>
<sequence>MNDYKEYPDNMNTAENTTETEAAKQTGTVILPPAGEQKAKPAASNGGAKAPFRVRTVAALCIACSLLGGLVSTGSYALYQHYNSDGGELETTPLDPSGSNPNAVNTSTSSEGSNQSGDVTINVENVTSPATAVAEKVSPSIVGIRVTTVTSYGPYGDYESTGEGSGIIYTSDGYIITNYHVIEDMLTSSGENNPNSTLIVYLNQDTSEEYEGTVIGYDQSSDLAVIKIDAEGLTPIEIGDSDSISVGDIAIAIGNPGGLEFMGSTSQGIISGLNRTIQTEGSYENLKLIQTDAAINPGNSGGALCDINGKLIGVNSVKLVETGYEGMGFAIPVNDAVEICNAIIQSGSSSSVYLGLEFNENFTADALQRMGYPAGIVVSSVAEDSPAEAAGFETDDILTSFNGIEITSTADLIEAKKNCDSGDSVSAQVYRLTLQRDGFMQKWVGSYVELTVTFE</sequence>
<keyword evidence="5" id="KW-1133">Transmembrane helix</keyword>
<keyword evidence="5" id="KW-0812">Transmembrane</keyword>
<comment type="caution">
    <text evidence="7">The sequence shown here is derived from an EMBL/GenBank/DDBJ whole genome shotgun (WGS) entry which is preliminary data.</text>
</comment>
<feature type="transmembrane region" description="Helical" evidence="5">
    <location>
        <begin position="57"/>
        <end position="79"/>
    </location>
</feature>
<feature type="region of interest" description="Disordered" evidence="4">
    <location>
        <begin position="1"/>
        <end position="22"/>
    </location>
</feature>
<accession>A0A9D1I8Y9</accession>
<dbReference type="InterPro" id="IPR001478">
    <property type="entry name" value="PDZ"/>
</dbReference>
<dbReference type="CDD" id="cd06779">
    <property type="entry name" value="cpPDZ_Deg_HtrA-like"/>
    <property type="match status" value="1"/>
</dbReference>
<keyword evidence="2" id="KW-0645">Protease</keyword>